<dbReference type="InterPro" id="IPR007627">
    <property type="entry name" value="RNA_pol_sigma70_r2"/>
</dbReference>
<gene>
    <name evidence="8" type="ORF">EDB95_1329</name>
</gene>
<evidence type="ECO:0000313" key="9">
    <source>
        <dbReference type="Proteomes" id="UP000294498"/>
    </source>
</evidence>
<dbReference type="EMBL" id="SODV01000001">
    <property type="protein sequence ID" value="TDX00308.1"/>
    <property type="molecule type" value="Genomic_DNA"/>
</dbReference>
<dbReference type="InterPro" id="IPR013325">
    <property type="entry name" value="RNA_pol_sigma_r2"/>
</dbReference>
<dbReference type="Gene3D" id="1.10.1740.10">
    <property type="match status" value="1"/>
</dbReference>
<dbReference type="InterPro" id="IPR014284">
    <property type="entry name" value="RNA_pol_sigma-70_dom"/>
</dbReference>
<dbReference type="GO" id="GO:0006352">
    <property type="term" value="P:DNA-templated transcription initiation"/>
    <property type="evidence" value="ECO:0007669"/>
    <property type="project" value="InterPro"/>
</dbReference>
<dbReference type="NCBIfam" id="TIGR02937">
    <property type="entry name" value="sigma70-ECF"/>
    <property type="match status" value="1"/>
</dbReference>
<dbReference type="InterPro" id="IPR013324">
    <property type="entry name" value="RNA_pol_sigma_r3/r4-like"/>
</dbReference>
<evidence type="ECO:0000256" key="5">
    <source>
        <dbReference type="ARBA" id="ARBA00023163"/>
    </source>
</evidence>
<keyword evidence="3" id="KW-0731">Sigma factor</keyword>
<dbReference type="SUPFAM" id="SSF88659">
    <property type="entry name" value="Sigma3 and sigma4 domains of RNA polymerase sigma factors"/>
    <property type="match status" value="1"/>
</dbReference>
<evidence type="ECO:0000256" key="3">
    <source>
        <dbReference type="ARBA" id="ARBA00023082"/>
    </source>
</evidence>
<dbReference type="GO" id="GO:0003677">
    <property type="term" value="F:DNA binding"/>
    <property type="evidence" value="ECO:0007669"/>
    <property type="project" value="UniProtKB-KW"/>
</dbReference>
<dbReference type="NCBIfam" id="TIGR02985">
    <property type="entry name" value="Sig70_bacteroi1"/>
    <property type="match status" value="1"/>
</dbReference>
<dbReference type="InterPro" id="IPR014327">
    <property type="entry name" value="RNA_pol_sigma70_bacteroid"/>
</dbReference>
<proteinExistence type="inferred from homology"/>
<dbReference type="Pfam" id="PF04545">
    <property type="entry name" value="Sigma70_r4"/>
    <property type="match status" value="1"/>
</dbReference>
<feature type="domain" description="RNA polymerase sigma-70 region 4" evidence="7">
    <location>
        <begin position="127"/>
        <end position="175"/>
    </location>
</feature>
<feature type="domain" description="RNA polymerase sigma-70 region 2" evidence="6">
    <location>
        <begin position="28"/>
        <end position="91"/>
    </location>
</feature>
<comment type="similarity">
    <text evidence="1">Belongs to the sigma-70 factor family. ECF subfamily.</text>
</comment>
<dbReference type="AlphaFoldDB" id="A0A4R8DR80"/>
<name>A0A4R8DR80_9BACT</name>
<keyword evidence="9" id="KW-1185">Reference proteome</keyword>
<dbReference type="GO" id="GO:0016987">
    <property type="term" value="F:sigma factor activity"/>
    <property type="evidence" value="ECO:0007669"/>
    <property type="project" value="UniProtKB-KW"/>
</dbReference>
<keyword evidence="5" id="KW-0804">Transcription</keyword>
<organism evidence="8 9">
    <name type="scientific">Dinghuibacter silviterrae</name>
    <dbReference type="NCBI Taxonomy" id="1539049"/>
    <lineage>
        <taxon>Bacteria</taxon>
        <taxon>Pseudomonadati</taxon>
        <taxon>Bacteroidota</taxon>
        <taxon>Chitinophagia</taxon>
        <taxon>Chitinophagales</taxon>
        <taxon>Chitinophagaceae</taxon>
        <taxon>Dinghuibacter</taxon>
    </lineage>
</organism>
<sequence length="201" mass="23075">MTAPSPYEEDRLLISIAAGDVQAFSAVYYHYQDDLYRFVLRLVKIPALAEDVLQDIFLKIWEARQQLPGVHHFPGYLYTVARNHTLNVLQSVARSTHALNDLVRYFREQRVDDEALSKDYRRFIDHALHAIPARSREIFHKCREQGMTYEEVGREMGISRNAVKKHMMTAIRTLKDAAERDLGVTLEAAVVLATVASFSIL</sequence>
<dbReference type="PANTHER" id="PTHR43133">
    <property type="entry name" value="RNA POLYMERASE ECF-TYPE SIGMA FACTO"/>
    <property type="match status" value="1"/>
</dbReference>
<accession>A0A4R8DR80</accession>
<evidence type="ECO:0000256" key="2">
    <source>
        <dbReference type="ARBA" id="ARBA00023015"/>
    </source>
</evidence>
<dbReference type="Gene3D" id="1.10.10.10">
    <property type="entry name" value="Winged helix-like DNA-binding domain superfamily/Winged helix DNA-binding domain"/>
    <property type="match status" value="1"/>
</dbReference>
<comment type="caution">
    <text evidence="8">The sequence shown here is derived from an EMBL/GenBank/DDBJ whole genome shotgun (WGS) entry which is preliminary data.</text>
</comment>
<keyword evidence="2" id="KW-0805">Transcription regulation</keyword>
<dbReference type="PANTHER" id="PTHR43133:SF46">
    <property type="entry name" value="RNA POLYMERASE SIGMA-70 FACTOR ECF SUBFAMILY"/>
    <property type="match status" value="1"/>
</dbReference>
<evidence type="ECO:0000259" key="7">
    <source>
        <dbReference type="Pfam" id="PF04545"/>
    </source>
</evidence>
<dbReference type="InterPro" id="IPR007630">
    <property type="entry name" value="RNA_pol_sigma70_r4"/>
</dbReference>
<protein>
    <submittedName>
        <fullName evidence="8">RNA polymerase sigma-70 factor (ECF subfamily)</fullName>
    </submittedName>
</protein>
<evidence type="ECO:0000256" key="4">
    <source>
        <dbReference type="ARBA" id="ARBA00023125"/>
    </source>
</evidence>
<dbReference type="SUPFAM" id="SSF88946">
    <property type="entry name" value="Sigma2 domain of RNA polymerase sigma factors"/>
    <property type="match status" value="1"/>
</dbReference>
<dbReference type="InterPro" id="IPR039425">
    <property type="entry name" value="RNA_pol_sigma-70-like"/>
</dbReference>
<reference evidence="8 9" key="1">
    <citation type="submission" date="2019-03" db="EMBL/GenBank/DDBJ databases">
        <title>Genomic Encyclopedia of Type Strains, Phase IV (KMG-IV): sequencing the most valuable type-strain genomes for metagenomic binning, comparative biology and taxonomic classification.</title>
        <authorList>
            <person name="Goeker M."/>
        </authorList>
    </citation>
    <scope>NUCLEOTIDE SEQUENCE [LARGE SCALE GENOMIC DNA]</scope>
    <source>
        <strain evidence="8 9">DSM 100059</strain>
    </source>
</reference>
<dbReference type="Proteomes" id="UP000294498">
    <property type="component" value="Unassembled WGS sequence"/>
</dbReference>
<evidence type="ECO:0000313" key="8">
    <source>
        <dbReference type="EMBL" id="TDX00308.1"/>
    </source>
</evidence>
<keyword evidence="4" id="KW-0238">DNA-binding</keyword>
<dbReference type="InterPro" id="IPR036388">
    <property type="entry name" value="WH-like_DNA-bd_sf"/>
</dbReference>
<evidence type="ECO:0000259" key="6">
    <source>
        <dbReference type="Pfam" id="PF04542"/>
    </source>
</evidence>
<evidence type="ECO:0000256" key="1">
    <source>
        <dbReference type="ARBA" id="ARBA00010641"/>
    </source>
</evidence>
<dbReference type="Pfam" id="PF04542">
    <property type="entry name" value="Sigma70_r2"/>
    <property type="match status" value="1"/>
</dbReference>
<dbReference type="CDD" id="cd06171">
    <property type="entry name" value="Sigma70_r4"/>
    <property type="match status" value="1"/>
</dbReference>